<dbReference type="SUPFAM" id="SSF111126">
    <property type="entry name" value="Ligand-binding domain in the NO signalling and Golgi transport"/>
    <property type="match status" value="1"/>
</dbReference>
<name>A0A9D8KJV3_9DELT</name>
<dbReference type="AlphaFoldDB" id="A0A9D8KJV3"/>
<reference evidence="1" key="1">
    <citation type="journal article" date="2021" name="Environ. Microbiol.">
        <title>Genomic characterization of three novel Desulfobacterota classes expand the metabolic and phylogenetic diversity of the phylum.</title>
        <authorList>
            <person name="Murphy C.L."/>
            <person name="Biggerstaff J."/>
            <person name="Eichhorn A."/>
            <person name="Ewing E."/>
            <person name="Shahan R."/>
            <person name="Soriano D."/>
            <person name="Stewart S."/>
            <person name="VanMol K."/>
            <person name="Walker R."/>
            <person name="Walters P."/>
            <person name="Elshahed M.S."/>
            <person name="Youssef N.H."/>
        </authorList>
    </citation>
    <scope>NUCLEOTIDE SEQUENCE</scope>
    <source>
        <strain evidence="1">Zod_Metabat.24</strain>
    </source>
</reference>
<reference evidence="1" key="2">
    <citation type="submission" date="2021-01" db="EMBL/GenBank/DDBJ databases">
        <authorList>
            <person name="Hahn C.R."/>
            <person name="Youssef N.H."/>
            <person name="Elshahed M."/>
        </authorList>
    </citation>
    <scope>NUCLEOTIDE SEQUENCE</scope>
    <source>
        <strain evidence="1">Zod_Metabat.24</strain>
    </source>
</reference>
<evidence type="ECO:0008006" key="3">
    <source>
        <dbReference type="Google" id="ProtNLM"/>
    </source>
</evidence>
<protein>
    <recommendedName>
        <fullName evidence="3">4-vinyl reductase 4VR domain-containing protein</fullName>
    </recommendedName>
</protein>
<gene>
    <name evidence="1" type="ORF">JW984_16575</name>
</gene>
<sequence length="191" mass="21179">MTEKTVSNMVIRFIMDATEEVMGLNGLKAVLNYGGLTYFLEDKPDYSFDKNYTDDEYGALTSNLYKVVGTQGGKALFRLVGKTTGVFIIKKGVFESLKDLPAKEKLSKMMGIFAMATGRGKAEEVDGILTYDNPQCSACQNVKDKGPVCTPINGIFDEFIKWAKVEGVRTFETKCKAKGDDTCRYEILPVE</sequence>
<dbReference type="EMBL" id="JAFGIX010000089">
    <property type="protein sequence ID" value="MBN1574813.1"/>
    <property type="molecule type" value="Genomic_DNA"/>
</dbReference>
<dbReference type="InterPro" id="IPR024096">
    <property type="entry name" value="NO_sig/Golgi_transp_ligand-bd"/>
</dbReference>
<dbReference type="Proteomes" id="UP000809273">
    <property type="component" value="Unassembled WGS sequence"/>
</dbReference>
<proteinExistence type="predicted"/>
<evidence type="ECO:0000313" key="2">
    <source>
        <dbReference type="Proteomes" id="UP000809273"/>
    </source>
</evidence>
<accession>A0A9D8KJV3</accession>
<dbReference type="Gene3D" id="3.30.1380.20">
    <property type="entry name" value="Trafficking protein particle complex subunit 3"/>
    <property type="match status" value="1"/>
</dbReference>
<organism evidence="1 2">
    <name type="scientific">Candidatus Zymogenus saltonus</name>
    <dbReference type="NCBI Taxonomy" id="2844893"/>
    <lineage>
        <taxon>Bacteria</taxon>
        <taxon>Deltaproteobacteria</taxon>
        <taxon>Candidatus Zymogenia</taxon>
        <taxon>Candidatus Zymogeniales</taxon>
        <taxon>Candidatus Zymogenaceae</taxon>
        <taxon>Candidatus Zymogenus</taxon>
    </lineage>
</organism>
<evidence type="ECO:0000313" key="1">
    <source>
        <dbReference type="EMBL" id="MBN1574813.1"/>
    </source>
</evidence>
<comment type="caution">
    <text evidence="1">The sequence shown here is derived from an EMBL/GenBank/DDBJ whole genome shotgun (WGS) entry which is preliminary data.</text>
</comment>